<dbReference type="Proteomes" id="UP000789702">
    <property type="component" value="Unassembled WGS sequence"/>
</dbReference>
<accession>A0ACA9KEZ0</accession>
<comment type="caution">
    <text evidence="1">The sequence shown here is derived from an EMBL/GenBank/DDBJ whole genome shotgun (WGS) entry which is preliminary data.</text>
</comment>
<evidence type="ECO:0000313" key="2">
    <source>
        <dbReference type="Proteomes" id="UP000789702"/>
    </source>
</evidence>
<name>A0ACA9KEZ0_9GLOM</name>
<sequence>MNHKFINLFSTIFYSYLLSFAIIANAHHYETSENKISECCKARGSPGWTNIIHKAVYYDSAPQLDITTPEHCCQACVENPDCLQWTFKTSVNLCNLDVERNLPLKLCDLPTEQPTTSQEAGVIGCSDGCRNYPRKSEAAFIHSSFFIAKPSYSNIELIHEITYRYRFAVTCR</sequence>
<keyword evidence="2" id="KW-1185">Reference proteome</keyword>
<protein>
    <submittedName>
        <fullName evidence="1">6156_t:CDS:1</fullName>
    </submittedName>
</protein>
<reference evidence="1" key="1">
    <citation type="submission" date="2021-06" db="EMBL/GenBank/DDBJ databases">
        <authorList>
            <person name="Kallberg Y."/>
            <person name="Tangrot J."/>
            <person name="Rosling A."/>
        </authorList>
    </citation>
    <scope>NUCLEOTIDE SEQUENCE</scope>
    <source>
        <strain evidence="1">IL203A</strain>
    </source>
</reference>
<gene>
    <name evidence="1" type="ORF">DHETER_LOCUS1647</name>
</gene>
<evidence type="ECO:0000313" key="1">
    <source>
        <dbReference type="EMBL" id="CAG8469525.1"/>
    </source>
</evidence>
<proteinExistence type="predicted"/>
<dbReference type="EMBL" id="CAJVPU010001042">
    <property type="protein sequence ID" value="CAG8469525.1"/>
    <property type="molecule type" value="Genomic_DNA"/>
</dbReference>
<organism evidence="1 2">
    <name type="scientific">Dentiscutata heterogama</name>
    <dbReference type="NCBI Taxonomy" id="1316150"/>
    <lineage>
        <taxon>Eukaryota</taxon>
        <taxon>Fungi</taxon>
        <taxon>Fungi incertae sedis</taxon>
        <taxon>Mucoromycota</taxon>
        <taxon>Glomeromycotina</taxon>
        <taxon>Glomeromycetes</taxon>
        <taxon>Diversisporales</taxon>
        <taxon>Gigasporaceae</taxon>
        <taxon>Dentiscutata</taxon>
    </lineage>
</organism>